<accession>A0AA36FXZ4</accession>
<dbReference type="EMBL" id="CATQJA010001857">
    <property type="protein sequence ID" value="CAJ0568913.1"/>
    <property type="molecule type" value="Genomic_DNA"/>
</dbReference>
<keyword evidence="4" id="KW-1185">Reference proteome</keyword>
<sequence length="131" mass="14806">MPPPAQPPPSHGNWTRIRGELSFGIAPNRKRAIKAPIIWDLYKRIQNPTVHGLGDDFFTEQRIIAAIAVMSPVFIPFGACLVVIVLWYNCVARRIQRQIEKADKQRQPSSLQLTASQDTLQDPPPTIRIDQ</sequence>
<reference evidence="3" key="1">
    <citation type="submission" date="2023-06" db="EMBL/GenBank/DDBJ databases">
        <authorList>
            <person name="Delattre M."/>
        </authorList>
    </citation>
    <scope>NUCLEOTIDE SEQUENCE</scope>
    <source>
        <strain evidence="3">AF72</strain>
    </source>
</reference>
<comment type="caution">
    <text evidence="3">The sequence shown here is derived from an EMBL/GenBank/DDBJ whole genome shotgun (WGS) entry which is preliminary data.</text>
</comment>
<feature type="compositionally biased region" description="Polar residues" evidence="1">
    <location>
        <begin position="107"/>
        <end position="120"/>
    </location>
</feature>
<keyword evidence="2" id="KW-1133">Transmembrane helix</keyword>
<feature type="non-terminal residue" evidence="3">
    <location>
        <position position="131"/>
    </location>
</feature>
<feature type="transmembrane region" description="Helical" evidence="2">
    <location>
        <begin position="63"/>
        <end position="88"/>
    </location>
</feature>
<proteinExistence type="predicted"/>
<keyword evidence="2" id="KW-0812">Transmembrane</keyword>
<dbReference type="AlphaFoldDB" id="A0AA36FXZ4"/>
<protein>
    <submittedName>
        <fullName evidence="3">Uncharacterized protein</fullName>
    </submittedName>
</protein>
<feature type="compositionally biased region" description="Pro residues" evidence="1">
    <location>
        <begin position="122"/>
        <end position="131"/>
    </location>
</feature>
<gene>
    <name evidence="3" type="ORF">MSPICULIGERA_LOCUS7417</name>
</gene>
<dbReference type="Proteomes" id="UP001177023">
    <property type="component" value="Unassembled WGS sequence"/>
</dbReference>
<organism evidence="3 4">
    <name type="scientific">Mesorhabditis spiculigera</name>
    <dbReference type="NCBI Taxonomy" id="96644"/>
    <lineage>
        <taxon>Eukaryota</taxon>
        <taxon>Metazoa</taxon>
        <taxon>Ecdysozoa</taxon>
        <taxon>Nematoda</taxon>
        <taxon>Chromadorea</taxon>
        <taxon>Rhabditida</taxon>
        <taxon>Rhabditina</taxon>
        <taxon>Rhabditomorpha</taxon>
        <taxon>Rhabditoidea</taxon>
        <taxon>Rhabditidae</taxon>
        <taxon>Mesorhabditinae</taxon>
        <taxon>Mesorhabditis</taxon>
    </lineage>
</organism>
<name>A0AA36FXZ4_9BILA</name>
<evidence type="ECO:0000256" key="1">
    <source>
        <dbReference type="SAM" id="MobiDB-lite"/>
    </source>
</evidence>
<keyword evidence="2" id="KW-0472">Membrane</keyword>
<evidence type="ECO:0000313" key="3">
    <source>
        <dbReference type="EMBL" id="CAJ0568913.1"/>
    </source>
</evidence>
<evidence type="ECO:0000313" key="4">
    <source>
        <dbReference type="Proteomes" id="UP001177023"/>
    </source>
</evidence>
<evidence type="ECO:0000256" key="2">
    <source>
        <dbReference type="SAM" id="Phobius"/>
    </source>
</evidence>
<feature type="region of interest" description="Disordered" evidence="1">
    <location>
        <begin position="99"/>
        <end position="131"/>
    </location>
</feature>